<gene>
    <name evidence="3" type="ORF">PC113_g1503</name>
</gene>
<feature type="domain" description="Piwi" evidence="2">
    <location>
        <begin position="290"/>
        <end position="493"/>
    </location>
</feature>
<dbReference type="InterPro" id="IPR036397">
    <property type="entry name" value="RNaseH_sf"/>
</dbReference>
<accession>A0A8T0ZWQ5</accession>
<dbReference type="PROSITE" id="PS50822">
    <property type="entry name" value="PIWI"/>
    <property type="match status" value="1"/>
</dbReference>
<feature type="compositionally biased region" description="Polar residues" evidence="1">
    <location>
        <begin position="16"/>
        <end position="26"/>
    </location>
</feature>
<protein>
    <recommendedName>
        <fullName evidence="2">Piwi domain-containing protein</fullName>
    </recommendedName>
</protein>
<organism evidence="3 4">
    <name type="scientific">Phytophthora cactorum</name>
    <dbReference type="NCBI Taxonomy" id="29920"/>
    <lineage>
        <taxon>Eukaryota</taxon>
        <taxon>Sar</taxon>
        <taxon>Stramenopiles</taxon>
        <taxon>Oomycota</taxon>
        <taxon>Peronosporomycetes</taxon>
        <taxon>Peronosporales</taxon>
        <taxon>Peronosporaceae</taxon>
        <taxon>Phytophthora</taxon>
    </lineage>
</organism>
<evidence type="ECO:0000256" key="1">
    <source>
        <dbReference type="SAM" id="MobiDB-lite"/>
    </source>
</evidence>
<proteinExistence type="predicted"/>
<dbReference type="SUPFAM" id="SSF53098">
    <property type="entry name" value="Ribonuclease H-like"/>
    <property type="match status" value="1"/>
</dbReference>
<dbReference type="InterPro" id="IPR032474">
    <property type="entry name" value="Argonaute_N"/>
</dbReference>
<dbReference type="EMBL" id="RCMG01000017">
    <property type="protein sequence ID" value="KAG2867956.1"/>
    <property type="molecule type" value="Genomic_DNA"/>
</dbReference>
<reference evidence="3" key="1">
    <citation type="submission" date="2018-10" db="EMBL/GenBank/DDBJ databases">
        <title>Effector identification in a new, highly contiguous assembly of the strawberry crown rot pathogen Phytophthora cactorum.</title>
        <authorList>
            <person name="Armitage A.D."/>
            <person name="Nellist C.F."/>
            <person name="Bates H."/>
            <person name="Vickerstaff R.J."/>
            <person name="Harrison R.J."/>
        </authorList>
    </citation>
    <scope>NUCLEOTIDE SEQUENCE</scope>
    <source>
        <strain evidence="3">15-7</strain>
    </source>
</reference>
<dbReference type="InterPro" id="IPR003165">
    <property type="entry name" value="Piwi"/>
</dbReference>
<dbReference type="InterPro" id="IPR012337">
    <property type="entry name" value="RNaseH-like_sf"/>
</dbReference>
<dbReference type="Pfam" id="PF02171">
    <property type="entry name" value="Piwi"/>
    <property type="match status" value="1"/>
</dbReference>
<comment type="caution">
    <text evidence="3">The sequence shown here is derived from an EMBL/GenBank/DDBJ whole genome shotgun (WGS) entry which is preliminary data.</text>
</comment>
<dbReference type="Pfam" id="PF16486">
    <property type="entry name" value="ArgoN"/>
    <property type="match status" value="1"/>
</dbReference>
<dbReference type="Gene3D" id="3.40.50.2300">
    <property type="match status" value="1"/>
</dbReference>
<evidence type="ECO:0000313" key="4">
    <source>
        <dbReference type="Proteomes" id="UP000735874"/>
    </source>
</evidence>
<dbReference type="GO" id="GO:0003676">
    <property type="term" value="F:nucleic acid binding"/>
    <property type="evidence" value="ECO:0007669"/>
    <property type="project" value="InterPro"/>
</dbReference>
<dbReference type="VEuPathDB" id="FungiDB:PC110_g1961"/>
<evidence type="ECO:0000313" key="3">
    <source>
        <dbReference type="EMBL" id="KAG2867956.1"/>
    </source>
</evidence>
<dbReference type="Gene3D" id="3.30.420.10">
    <property type="entry name" value="Ribonuclease H-like superfamily/Ribonuclease H"/>
    <property type="match status" value="1"/>
</dbReference>
<sequence length="493" mass="53976">MTMLPGETGSADDEWSGSSQPLSTNADDPYLTEEVPISCHSGAGSSGGSQQLKSNCYRVALDTAKCQRIFQYRVTVELGGDAMPTTPGEGADQGSRLLGGRRLVRSLLRQVVSDALQQHPGQFGVIPTVYDGANAIFSPSALPLPDEGAVLNVRCSARNGYGIDTQFVKRGKAQSFTVCVKLAKTLETSLLQTAFSDSAVNVKPLVYALDTVAKAGVVGGRIECRGNYYSRAVDHFVSNHCKEAVNRRINVVNRKPVMVTSADRPRGSLESWLTCCHDLLERDLSLGHPQLIFVIKANDDAMEYQEIKRTTHAVLGIPSQCVTAPVLGRARVQVLANLCLKISAKLGGWNAIFPKGTLPLVHEEPTILIGADVCYPKMEKNGRQSISSVATSLDRHSSTYAARLAVPSGHNDFSHLPQLLWELFIQHYKHTRRQPKHVVYYRSGVSSSRVGDVVQAEMRSLRKAFRMLATNYEPHVTFIVANSHHHVRLFVSE</sequence>
<name>A0A8T0ZWQ5_9STRA</name>
<dbReference type="VEuPathDB" id="FungiDB:PC110_g1960"/>
<dbReference type="AlphaFoldDB" id="A0A8T0ZWQ5"/>
<feature type="region of interest" description="Disordered" evidence="1">
    <location>
        <begin position="1"/>
        <end position="29"/>
    </location>
</feature>
<dbReference type="SMART" id="SM00950">
    <property type="entry name" value="Piwi"/>
    <property type="match status" value="1"/>
</dbReference>
<evidence type="ECO:0000259" key="2">
    <source>
        <dbReference type="PROSITE" id="PS50822"/>
    </source>
</evidence>
<dbReference type="PANTHER" id="PTHR22891">
    <property type="entry name" value="EUKARYOTIC TRANSLATION INITIATION FACTOR 2C"/>
    <property type="match status" value="1"/>
</dbReference>
<dbReference type="Proteomes" id="UP000735874">
    <property type="component" value="Unassembled WGS sequence"/>
</dbReference>